<dbReference type="InterPro" id="IPR029058">
    <property type="entry name" value="AB_hydrolase_fold"/>
</dbReference>
<proteinExistence type="predicted"/>
<dbReference type="AlphaFoldDB" id="A0AAV7IFB8"/>
<dbReference type="EMBL" id="JAHXZJ010001864">
    <property type="protein sequence ID" value="KAH0549906.1"/>
    <property type="molecule type" value="Genomic_DNA"/>
</dbReference>
<accession>A0AAV7IFB8</accession>
<feature type="non-terminal residue" evidence="3">
    <location>
        <position position="66"/>
    </location>
</feature>
<evidence type="ECO:0000259" key="2">
    <source>
        <dbReference type="Pfam" id="PF00135"/>
    </source>
</evidence>
<organism evidence="3 4">
    <name type="scientific">Cotesia glomerata</name>
    <name type="common">Lepidopteran parasitic wasp</name>
    <name type="synonym">Apanteles glomeratus</name>
    <dbReference type="NCBI Taxonomy" id="32391"/>
    <lineage>
        <taxon>Eukaryota</taxon>
        <taxon>Metazoa</taxon>
        <taxon>Ecdysozoa</taxon>
        <taxon>Arthropoda</taxon>
        <taxon>Hexapoda</taxon>
        <taxon>Insecta</taxon>
        <taxon>Pterygota</taxon>
        <taxon>Neoptera</taxon>
        <taxon>Endopterygota</taxon>
        <taxon>Hymenoptera</taxon>
        <taxon>Apocrita</taxon>
        <taxon>Ichneumonoidea</taxon>
        <taxon>Braconidae</taxon>
        <taxon>Microgastrinae</taxon>
        <taxon>Cotesia</taxon>
    </lineage>
</organism>
<keyword evidence="4" id="KW-1185">Reference proteome</keyword>
<protein>
    <recommendedName>
        <fullName evidence="2">Carboxylesterase type B domain-containing protein</fullName>
    </recommendedName>
</protein>
<feature type="domain" description="Carboxylesterase type B" evidence="2">
    <location>
        <begin position="24"/>
        <end position="66"/>
    </location>
</feature>
<dbReference type="InterPro" id="IPR002018">
    <property type="entry name" value="CarbesteraseB"/>
</dbReference>
<dbReference type="Gene3D" id="3.40.50.1820">
    <property type="entry name" value="alpha/beta hydrolase"/>
    <property type="match status" value="1"/>
</dbReference>
<evidence type="ECO:0000256" key="1">
    <source>
        <dbReference type="ARBA" id="ARBA00023180"/>
    </source>
</evidence>
<keyword evidence="1" id="KW-0325">Glycoprotein</keyword>
<dbReference type="Proteomes" id="UP000826195">
    <property type="component" value="Unassembled WGS sequence"/>
</dbReference>
<evidence type="ECO:0000313" key="3">
    <source>
        <dbReference type="EMBL" id="KAH0549906.1"/>
    </source>
</evidence>
<name>A0AAV7IFB8_COTGL</name>
<sequence length="66" mass="7435">MNIQLVTAVFYCTIYLNGFFSVASPIVKVKNGTLEGSLMKTRRGREFLSFRGISYALPPIGDLRFE</sequence>
<gene>
    <name evidence="3" type="ORF">KQX54_015749</name>
</gene>
<evidence type="ECO:0000313" key="4">
    <source>
        <dbReference type="Proteomes" id="UP000826195"/>
    </source>
</evidence>
<dbReference type="SUPFAM" id="SSF53474">
    <property type="entry name" value="alpha/beta-Hydrolases"/>
    <property type="match status" value="1"/>
</dbReference>
<comment type="caution">
    <text evidence="3">The sequence shown here is derived from an EMBL/GenBank/DDBJ whole genome shotgun (WGS) entry which is preliminary data.</text>
</comment>
<reference evidence="3 4" key="1">
    <citation type="journal article" date="2021" name="J. Hered.">
        <title>A chromosome-level genome assembly of the parasitoid wasp, Cotesia glomerata (Hymenoptera: Braconidae).</title>
        <authorList>
            <person name="Pinto B.J."/>
            <person name="Weis J.J."/>
            <person name="Gamble T."/>
            <person name="Ode P.J."/>
            <person name="Paul R."/>
            <person name="Zaspel J.M."/>
        </authorList>
    </citation>
    <scope>NUCLEOTIDE SEQUENCE [LARGE SCALE GENOMIC DNA]</scope>
    <source>
        <strain evidence="3">CgM1</strain>
    </source>
</reference>
<dbReference type="Pfam" id="PF00135">
    <property type="entry name" value="COesterase"/>
    <property type="match status" value="1"/>
</dbReference>